<evidence type="ECO:0000313" key="2">
    <source>
        <dbReference type="EMBL" id="KAF4653817.1"/>
    </source>
</evidence>
<feature type="chain" id="PRO_5029916131" evidence="1">
    <location>
        <begin position="19"/>
        <end position="340"/>
    </location>
</feature>
<name>A0A7J6L3Q7_PERCH</name>
<accession>A0A7J6L3Q7</accession>
<dbReference type="EMBL" id="JAAPAO010000785">
    <property type="protein sequence ID" value="KAF4653817.1"/>
    <property type="molecule type" value="Genomic_DNA"/>
</dbReference>
<organism evidence="2 3">
    <name type="scientific">Perkinsus chesapeaki</name>
    <name type="common">Clam parasite</name>
    <name type="synonym">Perkinsus andrewsi</name>
    <dbReference type="NCBI Taxonomy" id="330153"/>
    <lineage>
        <taxon>Eukaryota</taxon>
        <taxon>Sar</taxon>
        <taxon>Alveolata</taxon>
        <taxon>Perkinsozoa</taxon>
        <taxon>Perkinsea</taxon>
        <taxon>Perkinsida</taxon>
        <taxon>Perkinsidae</taxon>
        <taxon>Perkinsus</taxon>
    </lineage>
</organism>
<feature type="signal peptide" evidence="1">
    <location>
        <begin position="1"/>
        <end position="18"/>
    </location>
</feature>
<protein>
    <submittedName>
        <fullName evidence="2">Uncharacterized protein</fullName>
    </submittedName>
</protein>
<gene>
    <name evidence="2" type="ORF">FOL47_010281</name>
</gene>
<dbReference type="Pfam" id="PF20525">
    <property type="entry name" value="DUF6740"/>
    <property type="match status" value="2"/>
</dbReference>
<evidence type="ECO:0000313" key="3">
    <source>
        <dbReference type="Proteomes" id="UP000591131"/>
    </source>
</evidence>
<dbReference type="AlphaFoldDB" id="A0A7J6L3Q7"/>
<reference evidence="2 3" key="1">
    <citation type="submission" date="2020-04" db="EMBL/GenBank/DDBJ databases">
        <title>Perkinsus chesapeaki whole genome sequence.</title>
        <authorList>
            <person name="Bogema D.R."/>
        </authorList>
    </citation>
    <scope>NUCLEOTIDE SEQUENCE [LARGE SCALE GENOMIC DNA]</scope>
    <source>
        <strain evidence="2">ATCC PRA-425</strain>
    </source>
</reference>
<dbReference type="InterPro" id="IPR046628">
    <property type="entry name" value="DUF6740"/>
</dbReference>
<keyword evidence="3" id="KW-1185">Reference proteome</keyword>
<comment type="caution">
    <text evidence="2">The sequence shown here is derived from an EMBL/GenBank/DDBJ whole genome shotgun (WGS) entry which is preliminary data.</text>
</comment>
<evidence type="ECO:0000256" key="1">
    <source>
        <dbReference type="SAM" id="SignalP"/>
    </source>
</evidence>
<sequence length="340" mass="37538">MLYIVVTFLVAQVFDTSAFKPGNIRMHLVTRTICNKDAKDVHGNPNPCGKSLAMETDGLTLPGMEDGSVTTREDMIVAKDGLVDVKAMPSRPYQFIMSVDGPKTKRVAQLFKNQDITLSETPQRSESVRLLGAANAPGSLAEDGWTHRGTTTMDGATVHKYTKRGPQGIDPNTKANYTALYQTGMYPDHWTFYTDSNDDKPVKLVGVNSFNLKTLQVTEFAIGKPSFFAEVEVKVTFNVNLPVIGSIINWSLWAKLSCTAAANNDITVYGAIGTDVAIDILGFGGGAGVSVDIEGRTLDNLPNKWEFFSGVNLNAWVNVLVYKNRWNWRWEIWHASPVYF</sequence>
<dbReference type="Proteomes" id="UP000591131">
    <property type="component" value="Unassembled WGS sequence"/>
</dbReference>
<keyword evidence="1" id="KW-0732">Signal</keyword>
<proteinExistence type="predicted"/>